<evidence type="ECO:0000256" key="2">
    <source>
        <dbReference type="SAM" id="SignalP"/>
    </source>
</evidence>
<accession>A0A0C4E597</accession>
<dbReference type="EMBL" id="GL876971">
    <property type="protein sequence ID" value="KLU88678.1"/>
    <property type="molecule type" value="Genomic_DNA"/>
</dbReference>
<keyword evidence="5" id="KW-1185">Reference proteome</keyword>
<sequence length="255" mass="25670">MFFSHTAVVLAALAGVNAHATFLNLEGEPGPKSVAFAVIDDLARNCTVPSPCQRDATIIRQGEIAAGVVGVCGRTEGTGSIDIKSETQKAIDSGALARVKGGTTITMDVHQVNADGAGPFVCDVDQDGSGNFTPITITQDVPGANGLSQAKTAQFQMKAVMPDNLSCTGGPGGLADGGICIVRCRNAAQAGPFGACIPVIGPQAAGGNNNGNNGNGNGGNTGNNRSNNGGNNRANNGGNKANNRANNNNRAANRQ</sequence>
<proteinExistence type="predicted"/>
<dbReference type="OMA" id="GAKTDFP"/>
<feature type="chain" id="PRO_5009385720" evidence="2">
    <location>
        <begin position="19"/>
        <end position="255"/>
    </location>
</feature>
<dbReference type="OrthoDB" id="3241054at2759"/>
<feature type="signal peptide" evidence="2">
    <location>
        <begin position="1"/>
        <end position="18"/>
    </location>
</feature>
<dbReference type="InterPro" id="IPR021476">
    <property type="entry name" value="Egh16-like"/>
</dbReference>
<dbReference type="eggNOG" id="ENOG502SJ8E">
    <property type="taxonomic scope" value="Eukaryota"/>
</dbReference>
<organism evidence="4 5">
    <name type="scientific">Magnaporthiopsis poae (strain ATCC 64411 / 73-15)</name>
    <name type="common">Kentucky bluegrass fungus</name>
    <name type="synonym">Magnaporthe poae</name>
    <dbReference type="NCBI Taxonomy" id="644358"/>
    <lineage>
        <taxon>Eukaryota</taxon>
        <taxon>Fungi</taxon>
        <taxon>Dikarya</taxon>
        <taxon>Ascomycota</taxon>
        <taxon>Pezizomycotina</taxon>
        <taxon>Sordariomycetes</taxon>
        <taxon>Sordariomycetidae</taxon>
        <taxon>Magnaporthales</taxon>
        <taxon>Magnaporthaceae</taxon>
        <taxon>Magnaporthiopsis</taxon>
    </lineage>
</organism>
<reference evidence="3" key="3">
    <citation type="submission" date="2011-03" db="EMBL/GenBank/DDBJ databases">
        <title>Annotation of Magnaporthe poae ATCC 64411.</title>
        <authorList>
            <person name="Ma L.-J."/>
            <person name="Dead R."/>
            <person name="Young S.K."/>
            <person name="Zeng Q."/>
            <person name="Gargeya S."/>
            <person name="Fitzgerald M."/>
            <person name="Haas B."/>
            <person name="Abouelleil A."/>
            <person name="Alvarado L."/>
            <person name="Arachchi H.M."/>
            <person name="Berlin A."/>
            <person name="Brown A."/>
            <person name="Chapman S.B."/>
            <person name="Chen Z."/>
            <person name="Dunbar C."/>
            <person name="Freedman E."/>
            <person name="Gearin G."/>
            <person name="Gellesch M."/>
            <person name="Goldberg J."/>
            <person name="Griggs A."/>
            <person name="Gujja S."/>
            <person name="Heiman D."/>
            <person name="Howarth C."/>
            <person name="Larson L."/>
            <person name="Lui A."/>
            <person name="MacDonald P.J.P."/>
            <person name="Mehta T."/>
            <person name="Montmayeur A."/>
            <person name="Murphy C."/>
            <person name="Neiman D."/>
            <person name="Pearson M."/>
            <person name="Priest M."/>
            <person name="Roberts A."/>
            <person name="Saif S."/>
            <person name="Shea T."/>
            <person name="Shenoy N."/>
            <person name="Sisk P."/>
            <person name="Stolte C."/>
            <person name="Sykes S."/>
            <person name="Yandava C."/>
            <person name="Wortman J."/>
            <person name="Nusbaum C."/>
            <person name="Birren B."/>
        </authorList>
    </citation>
    <scope>NUCLEOTIDE SEQUENCE</scope>
    <source>
        <strain evidence="3">ATCC 64411</strain>
    </source>
</reference>
<dbReference type="AlphaFoldDB" id="A0A0C4E597"/>
<dbReference type="Proteomes" id="UP000011715">
    <property type="component" value="Unassembled WGS sequence"/>
</dbReference>
<dbReference type="PANTHER" id="PTHR34618">
    <property type="entry name" value="SURFACE PROTEIN MAS1, PUTATIVE-RELATED"/>
    <property type="match status" value="1"/>
</dbReference>
<evidence type="ECO:0000256" key="1">
    <source>
        <dbReference type="SAM" id="MobiDB-lite"/>
    </source>
</evidence>
<keyword evidence="2" id="KW-0732">Signal</keyword>
<reference evidence="4" key="5">
    <citation type="submission" date="2015-06" db="UniProtKB">
        <authorList>
            <consortium name="EnsemblFungi"/>
        </authorList>
    </citation>
    <scope>IDENTIFICATION</scope>
    <source>
        <strain evidence="4">ATCC 64411</strain>
    </source>
</reference>
<reference evidence="4" key="4">
    <citation type="journal article" date="2015" name="G3 (Bethesda)">
        <title>Genome sequences of three phytopathogenic species of the Magnaporthaceae family of fungi.</title>
        <authorList>
            <person name="Okagaki L.H."/>
            <person name="Nunes C.C."/>
            <person name="Sailsbery J."/>
            <person name="Clay B."/>
            <person name="Brown D."/>
            <person name="John T."/>
            <person name="Oh Y."/>
            <person name="Young N."/>
            <person name="Fitzgerald M."/>
            <person name="Haas B.J."/>
            <person name="Zeng Q."/>
            <person name="Young S."/>
            <person name="Adiconis X."/>
            <person name="Fan L."/>
            <person name="Levin J.Z."/>
            <person name="Mitchell T.K."/>
            <person name="Okubara P.A."/>
            <person name="Farman M.L."/>
            <person name="Kohn L.M."/>
            <person name="Birren B."/>
            <person name="Ma L.-J."/>
            <person name="Dean R.A."/>
        </authorList>
    </citation>
    <scope>NUCLEOTIDE SEQUENCE</scope>
    <source>
        <strain evidence="4">ATCC 64411 / 73-15</strain>
    </source>
</reference>
<reference evidence="3" key="2">
    <citation type="submission" date="2010-05" db="EMBL/GenBank/DDBJ databases">
        <title>The Genome Sequence of Magnaporthe poae strain ATCC 64411.</title>
        <authorList>
            <consortium name="The Broad Institute Genome Sequencing Platform"/>
            <consortium name="Broad Institute Genome Sequencing Center for Infectious Disease"/>
            <person name="Ma L.-J."/>
            <person name="Dead R."/>
            <person name="Young S."/>
            <person name="Zeng Q."/>
            <person name="Koehrsen M."/>
            <person name="Alvarado L."/>
            <person name="Berlin A."/>
            <person name="Chapman S.B."/>
            <person name="Chen Z."/>
            <person name="Freedman E."/>
            <person name="Gellesch M."/>
            <person name="Goldberg J."/>
            <person name="Griggs A."/>
            <person name="Gujja S."/>
            <person name="Heilman E.R."/>
            <person name="Heiman D."/>
            <person name="Hepburn T."/>
            <person name="Howarth C."/>
            <person name="Jen D."/>
            <person name="Larson L."/>
            <person name="Mehta T."/>
            <person name="Neiman D."/>
            <person name="Pearson M."/>
            <person name="Roberts A."/>
            <person name="Saif S."/>
            <person name="Shea T."/>
            <person name="Shenoy N."/>
            <person name="Sisk P."/>
            <person name="Stolte C."/>
            <person name="Sykes S."/>
            <person name="Walk T."/>
            <person name="White J."/>
            <person name="Yandava C."/>
            <person name="Haas B."/>
            <person name="Nusbaum C."/>
            <person name="Birren B."/>
        </authorList>
    </citation>
    <scope>NUCLEOTIDE SEQUENCE</scope>
    <source>
        <strain evidence="3">ATCC 64411</strain>
    </source>
</reference>
<dbReference type="VEuPathDB" id="FungiDB:MAPG_07663"/>
<gene>
    <name evidence="3" type="ORF">MAPG_07663</name>
</gene>
<dbReference type="EnsemblFungi" id="MAPG_07663T0">
    <property type="protein sequence ID" value="MAPG_07663T0"/>
    <property type="gene ID" value="MAPG_07663"/>
</dbReference>
<dbReference type="STRING" id="644358.A0A0C4E597"/>
<protein>
    <submittedName>
        <fullName evidence="3">MAS3 protein</fullName>
    </submittedName>
</protein>
<dbReference type="PANTHER" id="PTHR34618:SF3">
    <property type="entry name" value="GEGH 16 PROTEIN"/>
    <property type="match status" value="1"/>
</dbReference>
<feature type="region of interest" description="Disordered" evidence="1">
    <location>
        <begin position="208"/>
        <end position="255"/>
    </location>
</feature>
<evidence type="ECO:0000313" key="5">
    <source>
        <dbReference type="Proteomes" id="UP000011715"/>
    </source>
</evidence>
<reference evidence="5" key="1">
    <citation type="submission" date="2010-05" db="EMBL/GenBank/DDBJ databases">
        <title>The genome sequence of Magnaporthe poae strain ATCC 64411.</title>
        <authorList>
            <person name="Ma L.-J."/>
            <person name="Dead R."/>
            <person name="Young S."/>
            <person name="Zeng Q."/>
            <person name="Koehrsen M."/>
            <person name="Alvarado L."/>
            <person name="Berlin A."/>
            <person name="Chapman S.B."/>
            <person name="Chen Z."/>
            <person name="Freedman E."/>
            <person name="Gellesch M."/>
            <person name="Goldberg J."/>
            <person name="Griggs A."/>
            <person name="Gujja S."/>
            <person name="Heilman E.R."/>
            <person name="Heiman D."/>
            <person name="Hepburn T."/>
            <person name="Howarth C."/>
            <person name="Jen D."/>
            <person name="Larson L."/>
            <person name="Mehta T."/>
            <person name="Neiman D."/>
            <person name="Pearson M."/>
            <person name="Roberts A."/>
            <person name="Saif S."/>
            <person name="Shea T."/>
            <person name="Shenoy N."/>
            <person name="Sisk P."/>
            <person name="Stolte C."/>
            <person name="Sykes S."/>
            <person name="Walk T."/>
            <person name="White J."/>
            <person name="Yandava C."/>
            <person name="Haas B."/>
            <person name="Nusbaum C."/>
            <person name="Birren B."/>
        </authorList>
    </citation>
    <scope>NUCLEOTIDE SEQUENCE [LARGE SCALE GENOMIC DNA]</scope>
    <source>
        <strain evidence="5">ATCC 64411 / 73-15</strain>
    </source>
</reference>
<dbReference type="Pfam" id="PF11327">
    <property type="entry name" value="Egh16-like"/>
    <property type="match status" value="1"/>
</dbReference>
<dbReference type="EMBL" id="ADBL01001854">
    <property type="status" value="NOT_ANNOTATED_CDS"/>
    <property type="molecule type" value="Genomic_DNA"/>
</dbReference>
<evidence type="ECO:0000313" key="4">
    <source>
        <dbReference type="EnsemblFungi" id="MAPG_07663T0"/>
    </source>
</evidence>
<evidence type="ECO:0000313" key="3">
    <source>
        <dbReference type="EMBL" id="KLU88678.1"/>
    </source>
</evidence>
<name>A0A0C4E597_MAGP6</name>
<feature type="compositionally biased region" description="Low complexity" evidence="1">
    <location>
        <begin position="222"/>
        <end position="255"/>
    </location>
</feature>